<dbReference type="InterPro" id="IPR008930">
    <property type="entry name" value="Terpenoid_cyclase/PrenylTrfase"/>
</dbReference>
<dbReference type="Pfam" id="PF07678">
    <property type="entry name" value="TED_complement"/>
    <property type="match status" value="1"/>
</dbReference>
<comment type="similarity">
    <text evidence="1">Belongs to the protease inhibitor I39 (alpha-2-macroglobulin) family. Bacterial alpha-2-macroglobulin subfamily.</text>
</comment>
<dbReference type="GO" id="GO:0004866">
    <property type="term" value="F:endopeptidase inhibitor activity"/>
    <property type="evidence" value="ECO:0007669"/>
    <property type="project" value="InterPro"/>
</dbReference>
<keyword evidence="4" id="KW-0812">Transmembrane</keyword>
<dbReference type="OrthoDB" id="679547at2"/>
<dbReference type="Proteomes" id="UP000266183">
    <property type="component" value="Chromosome"/>
</dbReference>
<dbReference type="KEGG" id="chk:D4L85_27055"/>
<dbReference type="InterPro" id="IPR047565">
    <property type="entry name" value="Alpha-macroglob_thiol-ester_cl"/>
</dbReference>
<dbReference type="CDD" id="cd02891">
    <property type="entry name" value="A2M_like"/>
    <property type="match status" value="1"/>
</dbReference>
<dbReference type="InterPro" id="IPR011626">
    <property type="entry name" value="Alpha-macroglobulin_TED"/>
</dbReference>
<name>A0A385SQE3_9BACT</name>
<gene>
    <name evidence="6" type="ORF">D4L85_27055</name>
</gene>
<evidence type="ECO:0000256" key="2">
    <source>
        <dbReference type="ARBA" id="ARBA00022729"/>
    </source>
</evidence>
<protein>
    <recommendedName>
        <fullName evidence="5">Alpha-2-macroglobulin domain-containing protein</fullName>
    </recommendedName>
</protein>
<evidence type="ECO:0000256" key="3">
    <source>
        <dbReference type="ARBA" id="ARBA00022966"/>
    </source>
</evidence>
<dbReference type="EMBL" id="CP032382">
    <property type="protein sequence ID" value="AYB34013.1"/>
    <property type="molecule type" value="Genomic_DNA"/>
</dbReference>
<dbReference type="InterPro" id="IPR050473">
    <property type="entry name" value="A2M/Complement_sys"/>
</dbReference>
<dbReference type="Pfam" id="PF01835">
    <property type="entry name" value="MG2"/>
    <property type="match status" value="1"/>
</dbReference>
<dbReference type="SMART" id="SM01360">
    <property type="entry name" value="A2M"/>
    <property type="match status" value="1"/>
</dbReference>
<comment type="subcellular location">
    <subcellularLocation>
        <location evidence="4">Cell outer membrane</location>
        <topology evidence="4">Multi-pass membrane protein</topology>
    </subcellularLocation>
</comment>
<keyword evidence="4" id="KW-0998">Cell outer membrane</keyword>
<dbReference type="Gene3D" id="2.60.40.1930">
    <property type="match status" value="1"/>
</dbReference>
<dbReference type="InterPro" id="IPR002890">
    <property type="entry name" value="MG2"/>
</dbReference>
<keyword evidence="3" id="KW-0882">Thioester bond</keyword>
<dbReference type="InterPro" id="IPR001599">
    <property type="entry name" value="Macroglobln_a2"/>
</dbReference>
<dbReference type="PROSITE" id="PS52016">
    <property type="entry name" value="TONB_DEPENDENT_REC_3"/>
    <property type="match status" value="1"/>
</dbReference>
<dbReference type="Pfam" id="PF07715">
    <property type="entry name" value="Plug"/>
    <property type="match status" value="1"/>
</dbReference>
<dbReference type="PANTHER" id="PTHR11412:SF136">
    <property type="entry name" value="CD109 ANTIGEN"/>
    <property type="match status" value="1"/>
</dbReference>
<keyword evidence="7" id="KW-1185">Reference proteome</keyword>
<dbReference type="RefSeq" id="WP_119757239.1">
    <property type="nucleotide sequence ID" value="NZ_CP032382.1"/>
</dbReference>
<dbReference type="InterPro" id="IPR012910">
    <property type="entry name" value="Plug_dom"/>
</dbReference>
<evidence type="ECO:0000259" key="5">
    <source>
        <dbReference type="SMART" id="SM01360"/>
    </source>
</evidence>
<feature type="domain" description="Alpha-2-macroglobulin" evidence="5">
    <location>
        <begin position="858"/>
        <end position="948"/>
    </location>
</feature>
<accession>A0A385SQE3</accession>
<proteinExistence type="inferred from homology"/>
<keyword evidence="4" id="KW-0813">Transport</keyword>
<evidence type="ECO:0000313" key="7">
    <source>
        <dbReference type="Proteomes" id="UP000266183"/>
    </source>
</evidence>
<evidence type="ECO:0000256" key="4">
    <source>
        <dbReference type="PROSITE-ProRule" id="PRU01360"/>
    </source>
</evidence>
<comment type="similarity">
    <text evidence="4">Belongs to the TonB-dependent receptor family.</text>
</comment>
<dbReference type="SMART" id="SM01419">
    <property type="entry name" value="Thiol-ester_cl"/>
    <property type="match status" value="1"/>
</dbReference>
<dbReference type="Gene3D" id="2.170.130.10">
    <property type="entry name" value="TonB-dependent receptor, plug domain"/>
    <property type="match status" value="1"/>
</dbReference>
<dbReference type="Pfam" id="PF00207">
    <property type="entry name" value="A2M"/>
    <property type="match status" value="1"/>
</dbReference>
<dbReference type="InterPro" id="IPR039426">
    <property type="entry name" value="TonB-dep_rcpt-like"/>
</dbReference>
<dbReference type="GO" id="GO:0009279">
    <property type="term" value="C:cell outer membrane"/>
    <property type="evidence" value="ECO:0007669"/>
    <property type="project" value="UniProtKB-SubCell"/>
</dbReference>
<organism evidence="6 7">
    <name type="scientific">Chryseolinea soli</name>
    <dbReference type="NCBI Taxonomy" id="2321403"/>
    <lineage>
        <taxon>Bacteria</taxon>
        <taxon>Pseudomonadati</taxon>
        <taxon>Bacteroidota</taxon>
        <taxon>Cytophagia</taxon>
        <taxon>Cytophagales</taxon>
        <taxon>Fulvivirgaceae</taxon>
        <taxon>Chryseolinea</taxon>
    </lineage>
</organism>
<reference evidence="7" key="1">
    <citation type="submission" date="2018-09" db="EMBL/GenBank/DDBJ databases">
        <title>Chryseolinea sp. KIS68-18 isolated from soil.</title>
        <authorList>
            <person name="Weon H.-Y."/>
            <person name="Kwon S.-W."/>
            <person name="Lee S.A."/>
        </authorList>
    </citation>
    <scope>NUCLEOTIDE SEQUENCE [LARGE SCALE GENOMIC DNA]</scope>
    <source>
        <strain evidence="7">KIS68-18</strain>
    </source>
</reference>
<dbReference type="InterPro" id="IPR037066">
    <property type="entry name" value="Plug_dom_sf"/>
</dbReference>
<dbReference type="GO" id="GO:0005615">
    <property type="term" value="C:extracellular space"/>
    <property type="evidence" value="ECO:0007669"/>
    <property type="project" value="InterPro"/>
</dbReference>
<keyword evidence="2" id="KW-0732">Signal</keyword>
<evidence type="ECO:0000256" key="1">
    <source>
        <dbReference type="ARBA" id="ARBA00010556"/>
    </source>
</evidence>
<dbReference type="SUPFAM" id="SSF56935">
    <property type="entry name" value="Porins"/>
    <property type="match status" value="1"/>
</dbReference>
<keyword evidence="4" id="KW-0472">Membrane</keyword>
<keyword evidence="4" id="KW-1134">Transmembrane beta strand</keyword>
<dbReference type="Gene3D" id="1.50.10.20">
    <property type="match status" value="1"/>
</dbReference>
<dbReference type="SUPFAM" id="SSF48239">
    <property type="entry name" value="Terpenoid cyclases/Protein prenyltransferases"/>
    <property type="match status" value="1"/>
</dbReference>
<dbReference type="PANTHER" id="PTHR11412">
    <property type="entry name" value="MACROGLOBULIN / COMPLEMENT"/>
    <property type="match status" value="1"/>
</dbReference>
<evidence type="ECO:0000313" key="6">
    <source>
        <dbReference type="EMBL" id="AYB34013.1"/>
    </source>
</evidence>
<sequence>MKRLLYIALVLLAGVVLQASDSVPFLEKLKASLHRFNQRYPEEKVYLHLDKTFYKPGEDIWFNAFVLEARHNTPTQISDVVYVELIDPRGNLASRLELFVKDGTSRGDFKLTDQASGGLYTLKAYTQWMKNDGVENVFSKKIQVQTVITPRLLLKLDFEKEAYGPGDVVKAKLTAKNLKNETVAATIKYTAALSGEQVFSSELQASEQGIATLTFTLPADLKTSDGLLQAIVTDNGVEESISRAIPIVLNHITLQFFPEGGDLVDAVTNTVAFKAVNEFGKGADVAGEIRDENDRFVCRFESYHMGMGTFFFRPEAGKRYHAVLKTPVGIAATTPLPASRPEGFALHKAAQDPSETSFEITAPFATTGYLVGQVQGEIYHAEMITFQKGSNNIRVNTKLFPAGVAVFTVFDAQGLEQCERVVFVNPDRQLSVKLTPDKKHYQPGEKVSLHIETSDDKGHPIPAKLSLAVADDQLISLANDKQDHILSWFLLSSEVKGEIQEPSFYFDKEEPKASQALDNLLMTQGWRRFRWHELDTEKNLTYTPEKEGLLFGQVTDAKNGGVDDEVTLIELNNKRRIIKVRATANGNFLFKNTDATTPVLLLTNSSNHIILQKESTRAGTAYLPIQGEAVLDDAKRKETIQETGMPAVVPAQQIGKSAGLDLRMQEDVQSLNEVVVVGYAASERRDLTGSVTSVQTNDWIPFVPVINIEGALQGRVAGLQVVRQNGNAGASSNVQLRGIGSLSGGNEPLFVIDGVPVSTSLNGNFATSGLVSPDDVESITVLHSPEASAIYGSRATNGVIVINTRSRLYFGSYSQKKRRQRYSHVTVQPRAFTATREFYVPFHSKRDQTDERRDFRTTVYWNPSVVTDEKGQATVSFYNTDAVSSFRITAEGISGRGLLGRKEETYFTQLPFSLDAKLPEFIGYEDTLKIQVRIKNTTSKVLTGELVLDLPGELMASTRMLPVNVGAATTETVVVTLIPKAKTGRYPIAIRLIAASGRHDEIRQTLQVHPVGFPVRLDFGAKTLDTLVRFSVHDIEQGSLQATFSAFPDVISDLFHGAESILSEPHGCFEQVSSSTFPNILALQFMQQSEKIDPAVNTRALDFIKDGYKRLAAYEIAGGGFEWFGHPPAHEALSAYGLVEFYEMKKVYPNVDDAMLKRTRDWLLSRRDNKGGFKQNRGKYGFSAAPAEVNNAYIVYALALTGTTDIRKEYETARDEAWKSKDSYRMALVANAAFALRAMDDYHRFVNYFQEVAHTRGLTSLSAACSITYSWGISLSQETLGFWVQALAKEGYSHNTMMTACIQHILQNRSYGGFGSTQATTVCLQALTTYASAMRTAQEGGEIQLTVNNQRGGLVAYEKDTQKKLELHDFAQNLTSNGPQSIRVAFDKTQHPIPFHLQLQWSSKTPVSSDLCKVGIKTSLLQTAVRVNETVRMNVTLTNKTHEGLPMTMAVVGIPGGLSAQPWQLKALQEKGAFDFYEIIGDRIAFYYREMGPSAVQTIALDLKAEVAGRYTGAANSAYLYYNNESKDWSKGLTIAIR</sequence>